<dbReference type="EMBL" id="LCDA01000003">
    <property type="protein sequence ID" value="KKS43052.1"/>
    <property type="molecule type" value="Genomic_DNA"/>
</dbReference>
<evidence type="ECO:0000256" key="1">
    <source>
        <dbReference type="ARBA" id="ARBA00022801"/>
    </source>
</evidence>
<reference evidence="3 4" key="1">
    <citation type="journal article" date="2015" name="Nature">
        <title>rRNA introns, odd ribosomes, and small enigmatic genomes across a large radiation of phyla.</title>
        <authorList>
            <person name="Brown C.T."/>
            <person name="Hug L.A."/>
            <person name="Thomas B.C."/>
            <person name="Sharon I."/>
            <person name="Castelle C.J."/>
            <person name="Singh A."/>
            <person name="Wilkins M.J."/>
            <person name="Williams K.H."/>
            <person name="Banfield J.F."/>
        </authorList>
    </citation>
    <scope>NUCLEOTIDE SEQUENCE [LARGE SCALE GENOMIC DNA]</scope>
</reference>
<evidence type="ECO:0000313" key="3">
    <source>
        <dbReference type="EMBL" id="KKS43052.1"/>
    </source>
</evidence>
<organism evidence="3 4">
    <name type="scientific">Candidatus Collierbacteria bacterium GW2011_GWA2_42_17</name>
    <dbReference type="NCBI Taxonomy" id="1618378"/>
    <lineage>
        <taxon>Bacteria</taxon>
        <taxon>Candidatus Collieribacteriota</taxon>
    </lineage>
</organism>
<name>A0A0G0Z2Q9_9BACT</name>
<evidence type="ECO:0000313" key="4">
    <source>
        <dbReference type="Proteomes" id="UP000033854"/>
    </source>
</evidence>
<protein>
    <recommendedName>
        <fullName evidence="5">Sortase family protein</fullName>
    </recommendedName>
</protein>
<keyword evidence="2" id="KW-0472">Membrane</keyword>
<feature type="transmembrane region" description="Helical" evidence="2">
    <location>
        <begin position="26"/>
        <end position="47"/>
    </location>
</feature>
<comment type="caution">
    <text evidence="3">The sequence shown here is derived from an EMBL/GenBank/DDBJ whole genome shotgun (WGS) entry which is preliminary data.</text>
</comment>
<sequence>MLLITCKSSLLQTTAKLKYMRFTKRSFVTIGVTFWLSATILALLPSWPHLYYRLFPQTSGILASTIASTVSVDATPTSLPSPTPTPAVIPPLPDIDPSLPKENGLLIDKIGVKGEIHEGSDWEEILKQGVWRVPDFGTPEDNSRPVILAAHRWGYLNWSAAFRKLNSFYSLPDLVAGDTIKIIWNQRQYEYKIYSVSSGTKITDYSTDLILYTCQLWNSPVRFFVYANRI</sequence>
<keyword evidence="2" id="KW-1133">Transmembrane helix</keyword>
<accession>A0A0G0Z2Q9</accession>
<keyword evidence="1" id="KW-0378">Hydrolase</keyword>
<dbReference type="GO" id="GO:0016787">
    <property type="term" value="F:hydrolase activity"/>
    <property type="evidence" value="ECO:0007669"/>
    <property type="project" value="UniProtKB-KW"/>
</dbReference>
<dbReference type="Pfam" id="PF04203">
    <property type="entry name" value="Sortase"/>
    <property type="match status" value="1"/>
</dbReference>
<keyword evidence="2" id="KW-0812">Transmembrane</keyword>
<dbReference type="Proteomes" id="UP000033854">
    <property type="component" value="Unassembled WGS sequence"/>
</dbReference>
<dbReference type="InterPro" id="IPR023365">
    <property type="entry name" value="Sortase_dom-sf"/>
</dbReference>
<gene>
    <name evidence="3" type="ORF">UV06_C0003G0053</name>
</gene>
<dbReference type="Gene3D" id="2.40.260.10">
    <property type="entry name" value="Sortase"/>
    <property type="match status" value="1"/>
</dbReference>
<dbReference type="InterPro" id="IPR005754">
    <property type="entry name" value="Sortase"/>
</dbReference>
<evidence type="ECO:0008006" key="5">
    <source>
        <dbReference type="Google" id="ProtNLM"/>
    </source>
</evidence>
<proteinExistence type="predicted"/>
<evidence type="ECO:0000256" key="2">
    <source>
        <dbReference type="SAM" id="Phobius"/>
    </source>
</evidence>
<dbReference type="AlphaFoldDB" id="A0A0G0Z2Q9"/>
<dbReference type="SUPFAM" id="SSF63817">
    <property type="entry name" value="Sortase"/>
    <property type="match status" value="1"/>
</dbReference>